<dbReference type="Gene3D" id="3.40.50.1820">
    <property type="entry name" value="alpha/beta hydrolase"/>
    <property type="match status" value="1"/>
</dbReference>
<gene>
    <name evidence="2" type="ORF">ACA1_037070</name>
</gene>
<dbReference type="EMBL" id="KB007940">
    <property type="protein sequence ID" value="ELR18873.1"/>
    <property type="molecule type" value="Genomic_DNA"/>
</dbReference>
<keyword evidence="3" id="KW-1185">Reference proteome</keyword>
<protein>
    <submittedName>
        <fullName evidence="2">Dienelactone hydrolase family protein</fullName>
    </submittedName>
</protein>
<dbReference type="KEGG" id="acan:ACA1_037070"/>
<reference evidence="2 3" key="1">
    <citation type="journal article" date="2013" name="Genome Biol.">
        <title>Genome of Acanthamoeba castellanii highlights extensive lateral gene transfer and early evolution of tyrosine kinase signaling.</title>
        <authorList>
            <person name="Clarke M."/>
            <person name="Lohan A.J."/>
            <person name="Liu B."/>
            <person name="Lagkouvardos I."/>
            <person name="Roy S."/>
            <person name="Zafar N."/>
            <person name="Bertelli C."/>
            <person name="Schilde C."/>
            <person name="Kianianmomeni A."/>
            <person name="Burglin T.R."/>
            <person name="Frech C."/>
            <person name="Turcotte B."/>
            <person name="Kopec K.O."/>
            <person name="Synnott J.M."/>
            <person name="Choo C."/>
            <person name="Paponov I."/>
            <person name="Finkler A."/>
            <person name="Soon Heng Tan C."/>
            <person name="Hutchins A.P."/>
            <person name="Weinmeier T."/>
            <person name="Rattei T."/>
            <person name="Chu J.S."/>
            <person name="Gimenez G."/>
            <person name="Irimia M."/>
            <person name="Rigden D.J."/>
            <person name="Fitzpatrick D.A."/>
            <person name="Lorenzo-Morales J."/>
            <person name="Bateman A."/>
            <person name="Chiu C.H."/>
            <person name="Tang P."/>
            <person name="Hegemann P."/>
            <person name="Fromm H."/>
            <person name="Raoult D."/>
            <person name="Greub G."/>
            <person name="Miranda-Saavedra D."/>
            <person name="Chen N."/>
            <person name="Nash P."/>
            <person name="Ginger M.L."/>
            <person name="Horn M."/>
            <person name="Schaap P."/>
            <person name="Caler L."/>
            <person name="Loftus B."/>
        </authorList>
    </citation>
    <scope>NUCLEOTIDE SEQUENCE [LARGE SCALE GENOMIC DNA]</scope>
    <source>
        <strain evidence="2 3">Neff</strain>
    </source>
</reference>
<dbReference type="OMA" id="WGGKIAC"/>
<evidence type="ECO:0000313" key="2">
    <source>
        <dbReference type="EMBL" id="ELR18873.1"/>
    </source>
</evidence>
<name>L8H284_ACACF</name>
<evidence type="ECO:0000313" key="3">
    <source>
        <dbReference type="Proteomes" id="UP000011083"/>
    </source>
</evidence>
<dbReference type="Pfam" id="PF01738">
    <property type="entry name" value="DLH"/>
    <property type="match status" value="1"/>
</dbReference>
<dbReference type="STRING" id="1257118.L8H284"/>
<dbReference type="PANTHER" id="PTHR47668">
    <property type="entry name" value="DIENELACTONE HYDROLASE FAMILY PROTEIN (AFU_ORTHOLOGUE AFUA_6G01940)"/>
    <property type="match status" value="1"/>
</dbReference>
<dbReference type="PANTHER" id="PTHR47668:SF1">
    <property type="entry name" value="DIENELACTONE HYDROLASE DOMAIN-CONTAINING PROTEIN-RELATED"/>
    <property type="match status" value="1"/>
</dbReference>
<dbReference type="GO" id="GO:0016787">
    <property type="term" value="F:hydrolase activity"/>
    <property type="evidence" value="ECO:0007669"/>
    <property type="project" value="UniProtKB-KW"/>
</dbReference>
<organism evidence="2 3">
    <name type="scientific">Acanthamoeba castellanii (strain ATCC 30010 / Neff)</name>
    <dbReference type="NCBI Taxonomy" id="1257118"/>
    <lineage>
        <taxon>Eukaryota</taxon>
        <taxon>Amoebozoa</taxon>
        <taxon>Discosea</taxon>
        <taxon>Longamoebia</taxon>
        <taxon>Centramoebida</taxon>
        <taxon>Acanthamoebidae</taxon>
        <taxon>Acanthamoeba</taxon>
    </lineage>
</organism>
<dbReference type="SUPFAM" id="SSF53474">
    <property type="entry name" value="alpha/beta-Hydrolases"/>
    <property type="match status" value="1"/>
</dbReference>
<dbReference type="GeneID" id="14919673"/>
<dbReference type="Proteomes" id="UP000011083">
    <property type="component" value="Unassembled WGS sequence"/>
</dbReference>
<dbReference type="InterPro" id="IPR029058">
    <property type="entry name" value="AB_hydrolase_fold"/>
</dbReference>
<dbReference type="AlphaFoldDB" id="L8H284"/>
<dbReference type="OrthoDB" id="17560at2759"/>
<accession>L8H284</accession>
<dbReference type="VEuPathDB" id="AmoebaDB:ACA1_037070"/>
<evidence type="ECO:0000259" key="1">
    <source>
        <dbReference type="Pfam" id="PF01738"/>
    </source>
</evidence>
<dbReference type="RefSeq" id="XP_004340932.1">
    <property type="nucleotide sequence ID" value="XM_004340884.1"/>
</dbReference>
<keyword evidence="2" id="KW-0378">Hydrolase</keyword>
<proteinExistence type="predicted"/>
<dbReference type="InterPro" id="IPR002925">
    <property type="entry name" value="Dienelactn_hydro"/>
</dbReference>
<sequence>MSMPDACCSLPPVKSEYAPQGSVVEVGGIEVYSVGPSDAKAAIVGIYDIFGFHNNTKQFCDLVASATHARVLLPDFFRGAPWTAEKLETHDRSELLKWIGTEGSWEKIQPSLAATTAFAQKEGAQKIALFGFCWGAKMAWHAAQDGSTYAAAAFIHPSFFTPDDAKFLQVPIINLPTKDEPDMVPYMEALKEASPALHEKSEHKRFDDVHHGFCAARGDWSDELQAQRANEAIKLVANFYKKQF</sequence>
<feature type="domain" description="Dienelactone hydrolase" evidence="1">
    <location>
        <begin position="29"/>
        <end position="242"/>
    </location>
</feature>